<accession>A0A444MTS7</accession>
<organism evidence="2 3">
    <name type="scientific">Mucilaginibacter gilvus</name>
    <dbReference type="NCBI Taxonomy" id="2305909"/>
    <lineage>
        <taxon>Bacteria</taxon>
        <taxon>Pseudomonadati</taxon>
        <taxon>Bacteroidota</taxon>
        <taxon>Sphingobacteriia</taxon>
        <taxon>Sphingobacteriales</taxon>
        <taxon>Sphingobacteriaceae</taxon>
        <taxon>Mucilaginibacter</taxon>
    </lineage>
</organism>
<keyword evidence="3" id="KW-1185">Reference proteome</keyword>
<comment type="caution">
    <text evidence="2">The sequence shown here is derived from an EMBL/GenBank/DDBJ whole genome shotgun (WGS) entry which is preliminary data.</text>
</comment>
<dbReference type="RefSeq" id="WP_128531520.1">
    <property type="nucleotide sequence ID" value="NZ_SBIW01000001.1"/>
</dbReference>
<evidence type="ECO:0000313" key="2">
    <source>
        <dbReference type="EMBL" id="RWY57012.1"/>
    </source>
</evidence>
<evidence type="ECO:0000313" key="3">
    <source>
        <dbReference type="Proteomes" id="UP000286701"/>
    </source>
</evidence>
<dbReference type="AlphaFoldDB" id="A0A444MTS7"/>
<proteinExistence type="predicted"/>
<keyword evidence="1" id="KW-0812">Transmembrane</keyword>
<dbReference type="EMBL" id="SBIW01000001">
    <property type="protein sequence ID" value="RWY57012.1"/>
    <property type="molecule type" value="Genomic_DNA"/>
</dbReference>
<dbReference type="Proteomes" id="UP000286701">
    <property type="component" value="Unassembled WGS sequence"/>
</dbReference>
<feature type="transmembrane region" description="Helical" evidence="1">
    <location>
        <begin position="228"/>
        <end position="251"/>
    </location>
</feature>
<evidence type="ECO:0000256" key="1">
    <source>
        <dbReference type="SAM" id="Phobius"/>
    </source>
</evidence>
<reference evidence="2 3" key="1">
    <citation type="submission" date="2019-01" db="EMBL/GenBank/DDBJ databases">
        <title>Mucilaginibacter antarcticum sp. nov., isolated from antarctic soil.</title>
        <authorList>
            <person name="Yan Y.-Q."/>
            <person name="Du Z.-J."/>
        </authorList>
    </citation>
    <scope>NUCLEOTIDE SEQUENCE [LARGE SCALE GENOMIC DNA]</scope>
    <source>
        <strain evidence="2 3">F01003</strain>
    </source>
</reference>
<gene>
    <name evidence="2" type="ORF">EPL05_00325</name>
</gene>
<keyword evidence="1" id="KW-0472">Membrane</keyword>
<name>A0A444MTS7_9SPHI</name>
<keyword evidence="1" id="KW-1133">Transmembrane helix</keyword>
<sequence length="284" mass="32867">MEHLYHLSHFFEFLCGAYFGGGALLGFIESALVLKIRPPLTTKVEENEKIRAAAYDYFEVFKNKKVRDFRLLDIFPLLASSLFNLADFISTGSLSAVNSFLQTLGPKGDDKEATTLLKRYFPTFFFTGFYCLFIVLFSAIQEENENASWRIGINWFFMNFTVGAIVFQVWSLIVIPKWVNRRNYFRILSIGILFVIVTAIISAGFAFFNYRVYYSEYLLSEHHKSLCQVLVVVVSVLPLIYLLLLTVWVLIRWELISTFYNASAWLFIHRASLAARKQINEINN</sequence>
<feature type="transmembrane region" description="Helical" evidence="1">
    <location>
        <begin position="187"/>
        <end position="208"/>
    </location>
</feature>
<feature type="transmembrane region" description="Helical" evidence="1">
    <location>
        <begin position="6"/>
        <end position="28"/>
    </location>
</feature>
<feature type="transmembrane region" description="Helical" evidence="1">
    <location>
        <begin position="120"/>
        <end position="140"/>
    </location>
</feature>
<feature type="transmembrane region" description="Helical" evidence="1">
    <location>
        <begin position="152"/>
        <end position="175"/>
    </location>
</feature>
<protein>
    <submittedName>
        <fullName evidence="2">Uncharacterized protein</fullName>
    </submittedName>
</protein>